<evidence type="ECO:0000256" key="14">
    <source>
        <dbReference type="ARBA" id="ARBA00023235"/>
    </source>
</evidence>
<dbReference type="Pfam" id="PF12423">
    <property type="entry name" value="KIF1B"/>
    <property type="match status" value="1"/>
</dbReference>
<evidence type="ECO:0000256" key="16">
    <source>
        <dbReference type="ARBA" id="ARBA00034103"/>
    </source>
</evidence>
<dbReference type="Pfam" id="PF00225">
    <property type="entry name" value="Kinesin"/>
    <property type="match status" value="1"/>
</dbReference>
<keyword evidence="13" id="KW-0206">Cytoskeleton</keyword>
<keyword evidence="9" id="KW-0770">Synapse</keyword>
<evidence type="ECO:0000256" key="1">
    <source>
        <dbReference type="ARBA" id="ARBA00004245"/>
    </source>
</evidence>
<dbReference type="Pfam" id="PF12473">
    <property type="entry name" value="DUF3694"/>
    <property type="match status" value="1"/>
</dbReference>
<evidence type="ECO:0000256" key="20">
    <source>
        <dbReference type="SAM" id="Coils"/>
    </source>
</evidence>
<dbReference type="InterPro" id="IPR011993">
    <property type="entry name" value="PH-like_dom_sf"/>
</dbReference>
<dbReference type="EC" id="5.6.1.3" evidence="18"/>
<dbReference type="InterPro" id="IPR049780">
    <property type="entry name" value="PH_KIFIA_KIFIB"/>
</dbReference>
<dbReference type="PROSITE" id="PS50003">
    <property type="entry name" value="PH_DOMAIN"/>
    <property type="match status" value="1"/>
</dbReference>
<dbReference type="CDD" id="cd22705">
    <property type="entry name" value="FHA_KIF1"/>
    <property type="match status" value="1"/>
</dbReference>
<dbReference type="CDD" id="cd01365">
    <property type="entry name" value="KISc_KIF1A_KIF1B"/>
    <property type="match status" value="1"/>
</dbReference>
<dbReference type="InterPro" id="IPR001752">
    <property type="entry name" value="Kinesin_motor_dom"/>
</dbReference>
<dbReference type="PROSITE" id="PS00411">
    <property type="entry name" value="KINESIN_MOTOR_1"/>
    <property type="match status" value="1"/>
</dbReference>
<dbReference type="InterPro" id="IPR022164">
    <property type="entry name" value="Kinesin-like"/>
</dbReference>
<evidence type="ECO:0000256" key="5">
    <source>
        <dbReference type="ARBA" id="ARBA00022553"/>
    </source>
</evidence>
<dbReference type="SUPFAM" id="SSF49879">
    <property type="entry name" value="SMAD/FHA domain"/>
    <property type="match status" value="1"/>
</dbReference>
<dbReference type="GO" id="GO:0010970">
    <property type="term" value="P:transport along microtubule"/>
    <property type="evidence" value="ECO:0007669"/>
    <property type="project" value="UniProtKB-ARBA"/>
</dbReference>
<dbReference type="PANTHER" id="PTHR47117">
    <property type="entry name" value="STAR-RELATED LIPID TRANSFER PROTEIN 9"/>
    <property type="match status" value="1"/>
</dbReference>
<keyword evidence="8 19" id="KW-0067">ATP-binding</keyword>
<dbReference type="PROSITE" id="PS50067">
    <property type="entry name" value="KINESIN_MOTOR_2"/>
    <property type="match status" value="1"/>
</dbReference>
<evidence type="ECO:0000256" key="18">
    <source>
        <dbReference type="ARBA" id="ARBA00066390"/>
    </source>
</evidence>
<dbReference type="SMART" id="SM00233">
    <property type="entry name" value="PH"/>
    <property type="match status" value="1"/>
</dbReference>
<feature type="domain" description="Kinesin motor" evidence="23">
    <location>
        <begin position="3"/>
        <end position="358"/>
    </location>
</feature>
<evidence type="ECO:0000256" key="15">
    <source>
        <dbReference type="ARBA" id="ARBA00023329"/>
    </source>
</evidence>
<feature type="domain" description="PH" evidence="22">
    <location>
        <begin position="1594"/>
        <end position="1692"/>
    </location>
</feature>
<keyword evidence="10 20" id="KW-0175">Coiled coil</keyword>
<dbReference type="Pfam" id="PF00169">
    <property type="entry name" value="PH"/>
    <property type="match status" value="1"/>
</dbReference>
<keyword evidence="14" id="KW-0413">Isomerase</keyword>
<sequence>MSSVKVAVRVRPFNSREVAHKSSCIIGMTGNTTTITNLKAGPKENKVKSFNFDYSYWSHTTPADKNFATQKKVYSDIGLEMLDHAFEGYNVCIFAYGQTGSGKSYTMMGKSESGQQGIIPQLCEELFMKIKDMKSDKDLNYSVEVSYMEIYCERVRDLLNPSNKNNLKVREHPLLGPYVEDLSKLAVQSFDDINNLIDEGNKARTVAATNMNETSSRSHAVFTIILTQKRHDATTNLTGEKVSKISLVDLAGSERADSTGATGTRLKEGANINKSLTTLGKVISALAECSVLDNKLSATKKKKKDNFIPYRDSVLTWLLRENLGGNSKTAMIAALSPADINYDETLSTLRYADRAKQIMCKAVVNEDPNARLIRELKEEVAKLREILQHEGIEIEEERGINSCEICLKSQQILPFKFEGTIAKKEGTRSRKQSVALEEKEDAYERLQMSEKLIAELNQSWEEKLKKTDEIRKDREKVLEEMGVALKEDGATIGVFSPKKTPHLVNLNEDPLMSECLLYYIKQGTTKVGGGGHQDIQLTSTTILELHCYFEWKDGTVTLIPCEGALCYVNGRKVDEAMEMKTGARVILGKHHVFRFNHPEQARQSRAHLIDFDQIDTTGSEPVDWTFAQLELLEKQGVDLKEDMEQRLFAIEEQYKKEKEEADMLFEQQRKEQVETYSMMSSVCHMEDVTSEEEQQEYTWTEKERQLAAWAFRKWKYHQFTSLRDDLWGNAIFLKEANAISVELSKKVQFQFVLLTDTLYSPLPPDLLPSGERDIARPFPKTVVAVEVQDTKNGATHYWCLDKLKQRLELMREMYHNEAELSPTSPEPNMDSMTGGDPFYDRFPWFRLVGRAFVYLSNLYYPVPLIHRVNIVSEKGEVKGSIRVAVQAITGKEETPDYTPGIKQFGNAKISFKDDDYFKKNQLYDKEPQAAPSTEELRYVEGEGQSPDNHNDEMNCINTEKKVITDIFPEINENDLPGHLKLGSQLLFRVTILEATGIPIEYADIFCQFNFLHRHDEAFSTEPLKNCGKNNPLGFYHVQNFTVTVTKSFVDYIKSQPLVFEVFGHYQQHPLHEQAKDFSSQNSIRPPPRRNFPPMIPVSKPVPSPKFGVLVPPRWYDSGRSVESPLSPSSPHASHIHSRFDLLVWFEICELAPNGEYVPVVVDHSEEFPCTGTYLLHQGIQRRLAITIMQEQSPETDLLWKDVKELVVGRIRTTPEYTDFDLETNVLSLSLFPASYIQYPGDDRRGQFLPNKITFYRMEALNDTVGYIEVENCDQPTCITKDLSMIIYSRDTKIATSSSPFRSLRSLFGGLKSQDANRVSGIYELYLRKASETGSPGAQRRQRKVLDTSATYVRGEENLNGWRPRGDSLIFDHQWELEKLTRLEMVERCRHVLHLREKLAEQNKSQELSKLDKEVTNKAKAKENLKNKENETAKIEEKADDKSMEKWEKDEAEKTKRCSSLYIFTTDGDKDKELMAKCLRLILYGRLPASPPPVKTPMNESVISITSASSDSDVITSVTDSMGSSMITSSASSEMFRPNIGQPSIQLSKSCDSLLSSSSSDVNDRKLSLPIKPNRGDGDDRLHVPYIEEVRVSPVVSKKGYLNFLEEKHSGWMKKWVVVRRPYIYIYNSEKDPVERSIINLATSQIEYSEDQQSLLKTRNTFSVLTKHRGFLMQTLDDKDFHDWLYAINPLLAGQIRSTLSRRKDPVLL</sequence>
<dbReference type="GO" id="GO:0005524">
    <property type="term" value="F:ATP binding"/>
    <property type="evidence" value="ECO:0007669"/>
    <property type="project" value="UniProtKB-UniRule"/>
</dbReference>
<dbReference type="InterPro" id="IPR008984">
    <property type="entry name" value="SMAD_FHA_dom_sf"/>
</dbReference>
<evidence type="ECO:0000256" key="11">
    <source>
        <dbReference type="ARBA" id="ARBA00023136"/>
    </source>
</evidence>
<evidence type="ECO:0000313" key="24">
    <source>
        <dbReference type="EMBL" id="CAC5401184.1"/>
    </source>
</evidence>
<feature type="compositionally biased region" description="Basic and acidic residues" evidence="21">
    <location>
        <begin position="1406"/>
        <end position="1438"/>
    </location>
</feature>
<dbReference type="SUPFAM" id="SSF50729">
    <property type="entry name" value="PH domain-like"/>
    <property type="match status" value="1"/>
</dbReference>
<dbReference type="InterPro" id="IPR036961">
    <property type="entry name" value="Kinesin_motor_dom_sf"/>
</dbReference>
<dbReference type="GO" id="GO:0005874">
    <property type="term" value="C:microtubule"/>
    <property type="evidence" value="ECO:0007669"/>
    <property type="project" value="UniProtKB-KW"/>
</dbReference>
<dbReference type="InterPro" id="IPR022140">
    <property type="entry name" value="Kinesin-like_KIF1-typ"/>
</dbReference>
<keyword evidence="25" id="KW-1185">Reference proteome</keyword>
<keyword evidence="5" id="KW-0597">Phosphoprotein</keyword>
<feature type="region of interest" description="Disordered" evidence="21">
    <location>
        <begin position="1403"/>
        <end position="1438"/>
    </location>
</feature>
<evidence type="ECO:0000256" key="17">
    <source>
        <dbReference type="ARBA" id="ARBA00050273"/>
    </source>
</evidence>
<evidence type="ECO:0000259" key="23">
    <source>
        <dbReference type="PROSITE" id="PS50067"/>
    </source>
</evidence>
<protein>
    <recommendedName>
        <fullName evidence="3">Kinesin-like protein unc-104</fullName>
        <ecNumber evidence="18">5.6.1.3</ecNumber>
    </recommendedName>
</protein>
<dbReference type="Pfam" id="PF16183">
    <property type="entry name" value="Kinesin_assoc"/>
    <property type="match status" value="1"/>
</dbReference>
<evidence type="ECO:0000256" key="12">
    <source>
        <dbReference type="ARBA" id="ARBA00023175"/>
    </source>
</evidence>
<dbReference type="GO" id="GO:0008574">
    <property type="term" value="F:plus-end-directed microtubule motor activity"/>
    <property type="evidence" value="ECO:0007669"/>
    <property type="project" value="UniProtKB-EC"/>
</dbReference>
<dbReference type="GO" id="GO:0008017">
    <property type="term" value="F:microtubule binding"/>
    <property type="evidence" value="ECO:0007669"/>
    <property type="project" value="InterPro"/>
</dbReference>
<comment type="catalytic activity">
    <reaction evidence="17">
        <text>ATP + H2O + a kinesin associated with a microtubule at position (n) = ADP + phosphate a kinesin associated with a microtubule at position (n+1, toward the plus end).</text>
        <dbReference type="EC" id="5.6.1.3"/>
    </reaction>
</comment>
<evidence type="ECO:0000256" key="10">
    <source>
        <dbReference type="ARBA" id="ARBA00023054"/>
    </source>
</evidence>
<feature type="binding site" evidence="19">
    <location>
        <begin position="97"/>
        <end position="104"/>
    </location>
    <ligand>
        <name>ATP</name>
        <dbReference type="ChEBI" id="CHEBI:30616"/>
    </ligand>
</feature>
<dbReference type="InterPro" id="IPR000253">
    <property type="entry name" value="FHA_dom"/>
</dbReference>
<dbReference type="FunFam" id="3.40.850.10:FF:000004">
    <property type="entry name" value="Kinesin-like protein isoform 2"/>
    <property type="match status" value="1"/>
</dbReference>
<gene>
    <name evidence="24" type="ORF">MCOR_35296</name>
</gene>
<accession>A0A6J8D216</accession>
<evidence type="ECO:0000256" key="8">
    <source>
        <dbReference type="ARBA" id="ARBA00022840"/>
    </source>
</evidence>
<evidence type="ECO:0000259" key="22">
    <source>
        <dbReference type="PROSITE" id="PS50003"/>
    </source>
</evidence>
<keyword evidence="12 19" id="KW-0505">Motor protein</keyword>
<dbReference type="GO" id="GO:0030658">
    <property type="term" value="C:transport vesicle membrane"/>
    <property type="evidence" value="ECO:0007669"/>
    <property type="project" value="UniProtKB-SubCell"/>
</dbReference>
<dbReference type="GO" id="GO:0045202">
    <property type="term" value="C:synapse"/>
    <property type="evidence" value="ECO:0007669"/>
    <property type="project" value="UniProtKB-SubCell"/>
</dbReference>
<evidence type="ECO:0000256" key="21">
    <source>
        <dbReference type="SAM" id="MobiDB-lite"/>
    </source>
</evidence>
<dbReference type="SMART" id="SM00129">
    <property type="entry name" value="KISc"/>
    <property type="match status" value="1"/>
</dbReference>
<keyword evidence="4" id="KW-0963">Cytoplasm</keyword>
<evidence type="ECO:0000256" key="3">
    <source>
        <dbReference type="ARBA" id="ARBA00020751"/>
    </source>
</evidence>
<dbReference type="CDD" id="cd01233">
    <property type="entry name" value="PH_KIFIA_KIFIB"/>
    <property type="match status" value="1"/>
</dbReference>
<dbReference type="PANTHER" id="PTHR47117:SF10">
    <property type="entry name" value="KINESIN-LIKE PROTEIN KIF1B"/>
    <property type="match status" value="1"/>
</dbReference>
<reference evidence="24 25" key="1">
    <citation type="submission" date="2020-06" db="EMBL/GenBank/DDBJ databases">
        <authorList>
            <person name="Li R."/>
            <person name="Bekaert M."/>
        </authorList>
    </citation>
    <scope>NUCLEOTIDE SEQUENCE [LARGE SCALE GENOMIC DNA]</scope>
    <source>
        <strain evidence="25">wild</strain>
    </source>
</reference>
<dbReference type="FunFam" id="2.60.200.20:FF:000001">
    <property type="entry name" value="Kinesin family member 1B"/>
    <property type="match status" value="1"/>
</dbReference>
<dbReference type="InterPro" id="IPR032405">
    <property type="entry name" value="Kinesin_assoc"/>
</dbReference>
<dbReference type="FunFam" id="2.30.29.30:FF:000023">
    <property type="entry name" value="Kinesin family member 1B"/>
    <property type="match status" value="1"/>
</dbReference>
<comment type="subcellular location">
    <subcellularLocation>
        <location evidence="1">Cytoplasm</location>
        <location evidence="1">Cytoskeleton</location>
    </subcellularLocation>
    <subcellularLocation>
        <location evidence="2">Cytoplasmic vesicle</location>
        <location evidence="2">Secretory vesicle membrane</location>
    </subcellularLocation>
    <subcellularLocation>
        <location evidence="16">Synapse</location>
    </subcellularLocation>
</comment>
<dbReference type="Gene3D" id="2.60.200.20">
    <property type="match status" value="1"/>
</dbReference>
<proteinExistence type="inferred from homology"/>
<evidence type="ECO:0000256" key="2">
    <source>
        <dbReference type="ARBA" id="ARBA00004250"/>
    </source>
</evidence>
<dbReference type="Proteomes" id="UP000507470">
    <property type="component" value="Unassembled WGS sequence"/>
</dbReference>
<evidence type="ECO:0000256" key="4">
    <source>
        <dbReference type="ARBA" id="ARBA00022490"/>
    </source>
</evidence>
<feature type="coiled-coil region" evidence="20">
    <location>
        <begin position="640"/>
        <end position="671"/>
    </location>
</feature>
<name>A0A6J8D216_MYTCO</name>
<dbReference type="InterPro" id="IPR019821">
    <property type="entry name" value="Kinesin_motor_CS"/>
</dbReference>
<keyword evidence="6" id="KW-0493">Microtubule</keyword>
<evidence type="ECO:0000256" key="9">
    <source>
        <dbReference type="ARBA" id="ARBA00023018"/>
    </source>
</evidence>
<dbReference type="EMBL" id="CACVKT020006392">
    <property type="protein sequence ID" value="CAC5401184.1"/>
    <property type="molecule type" value="Genomic_DNA"/>
</dbReference>
<dbReference type="InterPro" id="IPR001849">
    <property type="entry name" value="PH_domain"/>
</dbReference>
<dbReference type="OrthoDB" id="3176171at2759"/>
<keyword evidence="7 19" id="KW-0547">Nucleotide-binding</keyword>
<keyword evidence="15" id="KW-0968">Cytoplasmic vesicle</keyword>
<evidence type="ECO:0000256" key="13">
    <source>
        <dbReference type="ARBA" id="ARBA00023212"/>
    </source>
</evidence>
<dbReference type="Pfam" id="PF00498">
    <property type="entry name" value="FHA"/>
    <property type="match status" value="1"/>
</dbReference>
<dbReference type="PRINTS" id="PR00380">
    <property type="entry name" value="KINESINHEAVY"/>
</dbReference>
<evidence type="ECO:0000256" key="7">
    <source>
        <dbReference type="ARBA" id="ARBA00022741"/>
    </source>
</evidence>
<dbReference type="Gene3D" id="3.40.850.10">
    <property type="entry name" value="Kinesin motor domain"/>
    <property type="match status" value="1"/>
</dbReference>
<evidence type="ECO:0000256" key="6">
    <source>
        <dbReference type="ARBA" id="ARBA00022701"/>
    </source>
</evidence>
<comment type="similarity">
    <text evidence="19">Belongs to the TRAFAC class myosin-kinesin ATPase superfamily. Kinesin family.</text>
</comment>
<evidence type="ECO:0000313" key="25">
    <source>
        <dbReference type="Proteomes" id="UP000507470"/>
    </source>
</evidence>
<dbReference type="InterPro" id="IPR027417">
    <property type="entry name" value="P-loop_NTPase"/>
</dbReference>
<dbReference type="Gene3D" id="6.10.250.2520">
    <property type="match status" value="1"/>
</dbReference>
<organism evidence="24 25">
    <name type="scientific">Mytilus coruscus</name>
    <name type="common">Sea mussel</name>
    <dbReference type="NCBI Taxonomy" id="42192"/>
    <lineage>
        <taxon>Eukaryota</taxon>
        <taxon>Metazoa</taxon>
        <taxon>Spiralia</taxon>
        <taxon>Lophotrochozoa</taxon>
        <taxon>Mollusca</taxon>
        <taxon>Bivalvia</taxon>
        <taxon>Autobranchia</taxon>
        <taxon>Pteriomorphia</taxon>
        <taxon>Mytilida</taxon>
        <taxon>Mytiloidea</taxon>
        <taxon>Mytilidae</taxon>
        <taxon>Mytilinae</taxon>
        <taxon>Mytilus</taxon>
    </lineage>
</organism>
<dbReference type="Gene3D" id="2.30.29.30">
    <property type="entry name" value="Pleckstrin-homology domain (PH domain)/Phosphotyrosine-binding domain (PTB)"/>
    <property type="match status" value="1"/>
</dbReference>
<dbReference type="SUPFAM" id="SSF52540">
    <property type="entry name" value="P-loop containing nucleoside triphosphate hydrolases"/>
    <property type="match status" value="1"/>
</dbReference>
<keyword evidence="11" id="KW-0472">Membrane</keyword>
<evidence type="ECO:0000256" key="19">
    <source>
        <dbReference type="PROSITE-ProRule" id="PRU00283"/>
    </source>
</evidence>